<dbReference type="InterPro" id="IPR002100">
    <property type="entry name" value="TF_MADSbox"/>
</dbReference>
<accession>A0A803R4N8</accession>
<dbReference type="PROSITE" id="PS50066">
    <property type="entry name" value="MADS_BOX_2"/>
    <property type="match status" value="1"/>
</dbReference>
<dbReference type="AlphaFoldDB" id="A0A803R4N8"/>
<keyword evidence="2" id="KW-0805">Transcription regulation</keyword>
<dbReference type="Pfam" id="PF01486">
    <property type="entry name" value="K-box"/>
    <property type="match status" value="1"/>
</dbReference>
<dbReference type="GO" id="GO:0005634">
    <property type="term" value="C:nucleus"/>
    <property type="evidence" value="ECO:0007669"/>
    <property type="project" value="UniProtKB-SubCell"/>
</dbReference>
<dbReference type="GO" id="GO:0000977">
    <property type="term" value="F:RNA polymerase II transcription regulatory region sequence-specific DNA binding"/>
    <property type="evidence" value="ECO:0007669"/>
    <property type="project" value="InterPro"/>
</dbReference>
<dbReference type="SMART" id="SM00432">
    <property type="entry name" value="MADS"/>
    <property type="match status" value="1"/>
</dbReference>
<dbReference type="PRINTS" id="PR00404">
    <property type="entry name" value="MADSDOMAIN"/>
</dbReference>
<feature type="domain" description="MADS-box" evidence="7">
    <location>
        <begin position="1"/>
        <end position="61"/>
    </location>
</feature>
<evidence type="ECO:0000259" key="7">
    <source>
        <dbReference type="PROSITE" id="PS50066"/>
    </source>
</evidence>
<evidence type="ECO:0000256" key="4">
    <source>
        <dbReference type="ARBA" id="ARBA00023163"/>
    </source>
</evidence>
<dbReference type="PROSITE" id="PS00350">
    <property type="entry name" value="MADS_BOX_1"/>
    <property type="match status" value="1"/>
</dbReference>
<comment type="subcellular location">
    <subcellularLocation>
        <location evidence="1">Nucleus</location>
    </subcellularLocation>
</comment>
<dbReference type="Proteomes" id="UP000596661">
    <property type="component" value="Chromosome 5"/>
</dbReference>
<feature type="domain" description="K-box" evidence="8">
    <location>
        <begin position="97"/>
        <end position="189"/>
    </location>
</feature>
<evidence type="ECO:0000313" key="9">
    <source>
        <dbReference type="EnsemblPlants" id="cds.novel_model_5059_5bd9a17a.2.5bd9b13a"/>
    </source>
</evidence>
<keyword evidence="5" id="KW-0539">Nucleus</keyword>
<dbReference type="CDD" id="cd00265">
    <property type="entry name" value="MADS_MEF2_like"/>
    <property type="match status" value="1"/>
</dbReference>
<keyword evidence="10" id="KW-1185">Reference proteome</keyword>
<dbReference type="SUPFAM" id="SSF55455">
    <property type="entry name" value="SRF-like"/>
    <property type="match status" value="1"/>
</dbReference>
<dbReference type="InterPro" id="IPR033896">
    <property type="entry name" value="MEF2-like_N"/>
</dbReference>
<organism evidence="9 10">
    <name type="scientific">Cannabis sativa</name>
    <name type="common">Hemp</name>
    <name type="synonym">Marijuana</name>
    <dbReference type="NCBI Taxonomy" id="3483"/>
    <lineage>
        <taxon>Eukaryota</taxon>
        <taxon>Viridiplantae</taxon>
        <taxon>Streptophyta</taxon>
        <taxon>Embryophyta</taxon>
        <taxon>Tracheophyta</taxon>
        <taxon>Spermatophyta</taxon>
        <taxon>Magnoliopsida</taxon>
        <taxon>eudicotyledons</taxon>
        <taxon>Gunneridae</taxon>
        <taxon>Pentapetalae</taxon>
        <taxon>rosids</taxon>
        <taxon>fabids</taxon>
        <taxon>Rosales</taxon>
        <taxon>Cannabaceae</taxon>
        <taxon>Cannabis</taxon>
    </lineage>
</organism>
<evidence type="ECO:0000313" key="10">
    <source>
        <dbReference type="Proteomes" id="UP000596661"/>
    </source>
</evidence>
<dbReference type="GO" id="GO:0009908">
    <property type="term" value="P:flower development"/>
    <property type="evidence" value="ECO:0007669"/>
    <property type="project" value="UniProtKB-ARBA"/>
</dbReference>
<dbReference type="EnsemblPlants" id="novel_model_5059_5bd9a17a.2.5bd9b13a">
    <property type="protein sequence ID" value="cds.novel_model_5059_5bd9a17a.2.5bd9b13a"/>
    <property type="gene ID" value="novel_gene_2635_5bd9a17a"/>
</dbReference>
<dbReference type="FunFam" id="3.40.1810.10:FF:000030">
    <property type="entry name" value="Agamous-like MADS-box protein AGL13"/>
    <property type="match status" value="1"/>
</dbReference>
<dbReference type="PROSITE" id="PS51297">
    <property type="entry name" value="K_BOX"/>
    <property type="match status" value="1"/>
</dbReference>
<protein>
    <submittedName>
        <fullName evidence="9">Uncharacterized protein</fullName>
    </submittedName>
</protein>
<dbReference type="EMBL" id="UZAU01000542">
    <property type="status" value="NOT_ANNOTATED_CDS"/>
    <property type="molecule type" value="Genomic_DNA"/>
</dbReference>
<dbReference type="GO" id="GO:0003700">
    <property type="term" value="F:DNA-binding transcription factor activity"/>
    <property type="evidence" value="ECO:0007669"/>
    <property type="project" value="InterPro"/>
</dbReference>
<dbReference type="PANTHER" id="PTHR48019">
    <property type="entry name" value="SERUM RESPONSE FACTOR HOMOLOG"/>
    <property type="match status" value="1"/>
</dbReference>
<evidence type="ECO:0000259" key="8">
    <source>
        <dbReference type="PROSITE" id="PS51297"/>
    </source>
</evidence>
<evidence type="ECO:0000256" key="2">
    <source>
        <dbReference type="ARBA" id="ARBA00023015"/>
    </source>
</evidence>
<proteinExistence type="predicted"/>
<dbReference type="Pfam" id="PF00319">
    <property type="entry name" value="SRF-TF"/>
    <property type="match status" value="1"/>
</dbReference>
<dbReference type="InterPro" id="IPR050142">
    <property type="entry name" value="MADS-box/MEF2_TF"/>
</dbReference>
<reference evidence="9" key="2">
    <citation type="submission" date="2021-03" db="UniProtKB">
        <authorList>
            <consortium name="EnsemblPlants"/>
        </authorList>
    </citation>
    <scope>IDENTIFICATION</scope>
</reference>
<evidence type="ECO:0000256" key="1">
    <source>
        <dbReference type="ARBA" id="ARBA00004123"/>
    </source>
</evidence>
<keyword evidence="6" id="KW-0175">Coiled coil</keyword>
<evidence type="ECO:0000256" key="5">
    <source>
        <dbReference type="ARBA" id="ARBA00023242"/>
    </source>
</evidence>
<keyword evidence="4" id="KW-0804">Transcription</keyword>
<evidence type="ECO:0000256" key="6">
    <source>
        <dbReference type="SAM" id="Coils"/>
    </source>
</evidence>
<name>A0A803R4N8_CANSA</name>
<dbReference type="GO" id="GO:0046983">
    <property type="term" value="F:protein dimerization activity"/>
    <property type="evidence" value="ECO:0007669"/>
    <property type="project" value="InterPro"/>
</dbReference>
<dbReference type="GO" id="GO:0045944">
    <property type="term" value="P:positive regulation of transcription by RNA polymerase II"/>
    <property type="evidence" value="ECO:0007669"/>
    <property type="project" value="InterPro"/>
</dbReference>
<reference evidence="9" key="1">
    <citation type="submission" date="2018-11" db="EMBL/GenBank/DDBJ databases">
        <authorList>
            <person name="Grassa J C."/>
        </authorList>
    </citation>
    <scope>NUCLEOTIDE SEQUENCE [LARGE SCALE GENOMIC DNA]</scope>
</reference>
<sequence length="233" mass="26805">MVRGKTQMKRIENAASRQVTFSKRRNGLLKKAFELSVLCDAEVALIIFSPRGKLYEFASSSINKTIERYTQRRTKDGGSCLTSNKTISEDDHHDLQAAVSKEDSFSMAKKIDHLEVSKMKLLGDGLESCSFQELHQIENQLERSLAKIRARKNQLYREQIEKLKQEEKTLLEHNAKLRQQVQCGMLQKVSSGSEEKEDQVLVVVNNNNNAHDHHRHNMDVETELFIGLPERRK</sequence>
<keyword evidence="3" id="KW-0238">DNA-binding</keyword>
<dbReference type="Gene3D" id="3.40.1810.10">
    <property type="entry name" value="Transcription factor, MADS-box"/>
    <property type="match status" value="1"/>
</dbReference>
<dbReference type="Gramene" id="novel_model_5059_5bd9a17a.2.5bd9b13a">
    <property type="protein sequence ID" value="cds.novel_model_5059_5bd9a17a.2.5bd9b13a"/>
    <property type="gene ID" value="novel_gene_2635_5bd9a17a"/>
</dbReference>
<feature type="coiled-coil region" evidence="6">
    <location>
        <begin position="134"/>
        <end position="180"/>
    </location>
</feature>
<dbReference type="GO" id="GO:0099402">
    <property type="term" value="P:plant organ development"/>
    <property type="evidence" value="ECO:0007669"/>
    <property type="project" value="UniProtKB-ARBA"/>
</dbReference>
<evidence type="ECO:0000256" key="3">
    <source>
        <dbReference type="ARBA" id="ARBA00023125"/>
    </source>
</evidence>
<dbReference type="InterPro" id="IPR002487">
    <property type="entry name" value="TF_Kbox"/>
</dbReference>
<dbReference type="InterPro" id="IPR036879">
    <property type="entry name" value="TF_MADSbox_sf"/>
</dbReference>